<protein>
    <submittedName>
        <fullName evidence="7">DNA mismatch endonuclease Vsr</fullName>
    </submittedName>
</protein>
<dbReference type="InterPro" id="IPR004603">
    <property type="entry name" value="DNA_mismatch_endonuc_vsr"/>
</dbReference>
<evidence type="ECO:0000256" key="3">
    <source>
        <dbReference type="ARBA" id="ARBA00022763"/>
    </source>
</evidence>
<dbReference type="InterPro" id="IPR011335">
    <property type="entry name" value="Restrct_endonuc-II-like"/>
</dbReference>
<keyword evidence="8" id="KW-1185">Reference proteome</keyword>
<proteinExistence type="inferred from homology"/>
<evidence type="ECO:0000256" key="5">
    <source>
        <dbReference type="ARBA" id="ARBA00023204"/>
    </source>
</evidence>
<keyword evidence="2 7" id="KW-0255">Endonuclease</keyword>
<accession>A0A1H0EDX5</accession>
<dbReference type="Gene3D" id="3.40.960.10">
    <property type="entry name" value="VSR Endonuclease"/>
    <property type="match status" value="1"/>
</dbReference>
<dbReference type="SUPFAM" id="SSF52980">
    <property type="entry name" value="Restriction endonuclease-like"/>
    <property type="match status" value="1"/>
</dbReference>
<evidence type="ECO:0000256" key="1">
    <source>
        <dbReference type="ARBA" id="ARBA00022722"/>
    </source>
</evidence>
<comment type="similarity">
    <text evidence="6">Belongs to the Vsr family.</text>
</comment>
<dbReference type="Proteomes" id="UP000198541">
    <property type="component" value="Unassembled WGS sequence"/>
</dbReference>
<keyword evidence="3" id="KW-0227">DNA damage</keyword>
<dbReference type="Pfam" id="PF03852">
    <property type="entry name" value="Vsr"/>
    <property type="match status" value="1"/>
</dbReference>
<sequence>MLRSRCGIVARRAACRRWVFKDLFGLRVWWRGWGVADTRRRGLGARATMVPVSAESPRIGRTSGMAEDAKANEAIGIAGVAVPDALCAPEPGRERPTSKVVSARYAALPSRDTSPEVALRRALWRAGFRYRVQYVVPGLPRRKVDIAFTRKKVVVQVDGCFWHGCPEHCVPPTRNAEWWRWKIARNQARDHDTDEKLAALGWTVVRVWEHEPVDSAFALVVARLAGARSG</sequence>
<dbReference type="AlphaFoldDB" id="A0A1H0EDX5"/>
<keyword evidence="1" id="KW-0540">Nuclease</keyword>
<evidence type="ECO:0000256" key="6">
    <source>
        <dbReference type="ARBA" id="ARBA00029466"/>
    </source>
</evidence>
<evidence type="ECO:0000313" key="8">
    <source>
        <dbReference type="Proteomes" id="UP000198541"/>
    </source>
</evidence>
<evidence type="ECO:0000256" key="2">
    <source>
        <dbReference type="ARBA" id="ARBA00022759"/>
    </source>
</evidence>
<evidence type="ECO:0000256" key="4">
    <source>
        <dbReference type="ARBA" id="ARBA00022801"/>
    </source>
</evidence>
<dbReference type="EMBL" id="FNIM01000015">
    <property type="protein sequence ID" value="SDN80707.1"/>
    <property type="molecule type" value="Genomic_DNA"/>
</dbReference>
<organism evidence="7 8">
    <name type="scientific">Actinomyces ruminicola</name>
    <dbReference type="NCBI Taxonomy" id="332524"/>
    <lineage>
        <taxon>Bacteria</taxon>
        <taxon>Bacillati</taxon>
        <taxon>Actinomycetota</taxon>
        <taxon>Actinomycetes</taxon>
        <taxon>Actinomycetales</taxon>
        <taxon>Actinomycetaceae</taxon>
        <taxon>Actinomyces</taxon>
    </lineage>
</organism>
<keyword evidence="5" id="KW-0234">DNA repair</keyword>
<name>A0A1H0EDX5_9ACTO</name>
<dbReference type="CDD" id="cd00221">
    <property type="entry name" value="Vsr"/>
    <property type="match status" value="1"/>
</dbReference>
<dbReference type="NCBIfam" id="TIGR00632">
    <property type="entry name" value="vsr"/>
    <property type="match status" value="1"/>
</dbReference>
<dbReference type="GO" id="GO:0004519">
    <property type="term" value="F:endonuclease activity"/>
    <property type="evidence" value="ECO:0007669"/>
    <property type="project" value="UniProtKB-KW"/>
</dbReference>
<gene>
    <name evidence="7" type="ORF">SAMN05216355_11558</name>
</gene>
<keyword evidence="4" id="KW-0378">Hydrolase</keyword>
<dbReference type="GO" id="GO:0016787">
    <property type="term" value="F:hydrolase activity"/>
    <property type="evidence" value="ECO:0007669"/>
    <property type="project" value="UniProtKB-KW"/>
</dbReference>
<reference evidence="8" key="1">
    <citation type="submission" date="2016-10" db="EMBL/GenBank/DDBJ databases">
        <authorList>
            <person name="Varghese N."/>
            <person name="Submissions S."/>
        </authorList>
    </citation>
    <scope>NUCLEOTIDE SEQUENCE [LARGE SCALE GENOMIC DNA]</scope>
    <source>
        <strain evidence="8">DSM 27982</strain>
    </source>
</reference>
<evidence type="ECO:0000313" key="7">
    <source>
        <dbReference type="EMBL" id="SDN80707.1"/>
    </source>
</evidence>
<dbReference type="GO" id="GO:0006298">
    <property type="term" value="P:mismatch repair"/>
    <property type="evidence" value="ECO:0007669"/>
    <property type="project" value="InterPro"/>
</dbReference>